<protein>
    <recommendedName>
        <fullName evidence="3">DUF3800 domain-containing protein</fullName>
    </recommendedName>
</protein>
<evidence type="ECO:0008006" key="3">
    <source>
        <dbReference type="Google" id="ProtNLM"/>
    </source>
</evidence>
<reference evidence="1 2" key="1">
    <citation type="submission" date="2018-08" db="EMBL/GenBank/DDBJ databases">
        <title>Cellulomonas rhizosphaerae sp. nov., a novel actinomycete isolated from soil.</title>
        <authorList>
            <person name="Tian Y."/>
        </authorList>
    </citation>
    <scope>NUCLEOTIDE SEQUENCE [LARGE SCALE GENOMIC DNA]</scope>
    <source>
        <strain evidence="1 2">NEAU-TCZ24</strain>
    </source>
</reference>
<proteinExistence type="predicted"/>
<organism evidence="1 2">
    <name type="scientific">Cellulomonas rhizosphaerae</name>
    <dbReference type="NCBI Taxonomy" id="2293719"/>
    <lineage>
        <taxon>Bacteria</taxon>
        <taxon>Bacillati</taxon>
        <taxon>Actinomycetota</taxon>
        <taxon>Actinomycetes</taxon>
        <taxon>Micrococcales</taxon>
        <taxon>Cellulomonadaceae</taxon>
        <taxon>Cellulomonas</taxon>
    </lineage>
</organism>
<evidence type="ECO:0000313" key="1">
    <source>
        <dbReference type="EMBL" id="RHA38621.1"/>
    </source>
</evidence>
<accession>A0A413RJA0</accession>
<gene>
    <name evidence="1" type="ORF">D1825_13795</name>
</gene>
<comment type="caution">
    <text evidence="1">The sequence shown here is derived from an EMBL/GenBank/DDBJ whole genome shotgun (WGS) entry which is preliminary data.</text>
</comment>
<dbReference type="Proteomes" id="UP000283374">
    <property type="component" value="Unassembled WGS sequence"/>
</dbReference>
<name>A0A413RJA0_9CELL</name>
<evidence type="ECO:0000313" key="2">
    <source>
        <dbReference type="Proteomes" id="UP000283374"/>
    </source>
</evidence>
<dbReference type="EMBL" id="QWKP01000212">
    <property type="protein sequence ID" value="RHA38621.1"/>
    <property type="molecule type" value="Genomic_DNA"/>
</dbReference>
<sequence length="190" mass="21560">MVTRLEMPGWRGGRDLMTSHVFLDESKGRDYLLVAASVLSRDVAALRRAMRSHLRSGQRSIHFAKESDITRAAVIATITRSQVAATVYRAPILRDELGAREVCVRAAARDARRADARLMVFDQDDSLLVHDRRWLFQELGPAGVRYEHQHRHGDPLLWIPDAVAWAWRRGGRWRLAVAGTVVREVDTARS</sequence>
<keyword evidence="2" id="KW-1185">Reference proteome</keyword>
<dbReference type="AlphaFoldDB" id="A0A413RJA0"/>